<organism evidence="2 3">
    <name type="scientific">Elasticomyces elasticus</name>
    <dbReference type="NCBI Taxonomy" id="574655"/>
    <lineage>
        <taxon>Eukaryota</taxon>
        <taxon>Fungi</taxon>
        <taxon>Dikarya</taxon>
        <taxon>Ascomycota</taxon>
        <taxon>Pezizomycotina</taxon>
        <taxon>Dothideomycetes</taxon>
        <taxon>Dothideomycetidae</taxon>
        <taxon>Mycosphaerellales</taxon>
        <taxon>Teratosphaeriaceae</taxon>
        <taxon>Elasticomyces</taxon>
    </lineage>
</organism>
<comment type="caution">
    <text evidence="2">The sequence shown here is derived from an EMBL/GenBank/DDBJ whole genome shotgun (WGS) entry which is preliminary data.</text>
</comment>
<keyword evidence="1" id="KW-0472">Membrane</keyword>
<dbReference type="PANTHER" id="PTHR35394:SF5">
    <property type="entry name" value="DUF3176 DOMAIN-CONTAINING PROTEIN"/>
    <property type="match status" value="1"/>
</dbReference>
<evidence type="ECO:0000313" key="3">
    <source>
        <dbReference type="Proteomes" id="UP001310594"/>
    </source>
</evidence>
<evidence type="ECO:0000313" key="2">
    <source>
        <dbReference type="EMBL" id="KAK5698071.1"/>
    </source>
</evidence>
<evidence type="ECO:0000256" key="1">
    <source>
        <dbReference type="SAM" id="Phobius"/>
    </source>
</evidence>
<accession>A0AAN7WFH6</accession>
<dbReference type="PANTHER" id="PTHR35394">
    <property type="entry name" value="DUF3176 DOMAIN-CONTAINING PROTEIN"/>
    <property type="match status" value="1"/>
</dbReference>
<dbReference type="Proteomes" id="UP001310594">
    <property type="component" value="Unassembled WGS sequence"/>
</dbReference>
<feature type="transmembrane region" description="Helical" evidence="1">
    <location>
        <begin position="64"/>
        <end position="86"/>
    </location>
</feature>
<keyword evidence="1" id="KW-0812">Transmembrane</keyword>
<protein>
    <submittedName>
        <fullName evidence="2">Uncharacterized protein</fullName>
    </submittedName>
</protein>
<dbReference type="Pfam" id="PF11374">
    <property type="entry name" value="DUF3176"/>
    <property type="match status" value="1"/>
</dbReference>
<name>A0AAN7WFH6_9PEZI</name>
<sequence>METSTSFHLVDYSKLSTQYAGSERSSVSRLPSLTCDDLPLLKGSTNHDERSTERRQSGLWLLAWWMPELVATLLSVALFVSIVAILRRSEGRGITEVDLPHNVTLNGFIAALATLNRAFLVAPLGSALMQELWLFYAAESRKENPSSRLIDLKAYYEASQNAFGAMKYLIRRRQPRPLAYTAALAIVASLGFSTTLQQVVAFTSLVPVHASSSLMPGNLPRSESWTAVHGSSSNKLNVSYPPFELIAAIYDGVLGGNVSPLKAPCPSGNCTWPSTPSLGVCGACSATTFTEECYDTCPPSVSPSDCKKLPKLMCNYTLASGSRASLFNFSYLEPKLWPGFQVVSGQGARYHGPTDKRMYIANFDMIGAPYVADPGDYYKKMEVKAWECGLWMCVQSYNTTVTSTEQSDVVVTTQDQQTKSYTFPPVTVSGHHPINFNVSQHAVETLARYFNRSFNGVASLDQSTAELSSDLIAGVWNGTRDPQGWIDNVATSMTNVIRATNSSIRTEFDGKAYQLGVSVRWQWLVLPAILVASSVLLLGTVIARTAYSDVGAWRGSPLTLLLLKVDQRFTEAGSRRLDEYHGPERAVGKERVRLVRSSDGSWALDSC</sequence>
<dbReference type="EMBL" id="JAVRQU010000010">
    <property type="protein sequence ID" value="KAK5698071.1"/>
    <property type="molecule type" value="Genomic_DNA"/>
</dbReference>
<feature type="transmembrane region" description="Helical" evidence="1">
    <location>
        <begin position="521"/>
        <end position="543"/>
    </location>
</feature>
<dbReference type="InterPro" id="IPR021514">
    <property type="entry name" value="DUF3176"/>
</dbReference>
<proteinExistence type="predicted"/>
<reference evidence="2" key="1">
    <citation type="submission" date="2023-08" db="EMBL/GenBank/DDBJ databases">
        <title>Black Yeasts Isolated from many extreme environments.</title>
        <authorList>
            <person name="Coleine C."/>
            <person name="Stajich J.E."/>
            <person name="Selbmann L."/>
        </authorList>
    </citation>
    <scope>NUCLEOTIDE SEQUENCE</scope>
    <source>
        <strain evidence="2">CCFEE 5810</strain>
    </source>
</reference>
<gene>
    <name evidence="2" type="ORF">LTR97_007031</name>
</gene>
<feature type="transmembrane region" description="Helical" evidence="1">
    <location>
        <begin position="177"/>
        <end position="196"/>
    </location>
</feature>
<dbReference type="AlphaFoldDB" id="A0AAN7WFH6"/>
<keyword evidence="1" id="KW-1133">Transmembrane helix</keyword>